<organism evidence="1 2">
    <name type="scientific">Streptomyces fradiae</name>
    <name type="common">Streptomyces roseoflavus</name>
    <dbReference type="NCBI Taxonomy" id="1906"/>
    <lineage>
        <taxon>Bacteria</taxon>
        <taxon>Bacillati</taxon>
        <taxon>Actinomycetota</taxon>
        <taxon>Actinomycetes</taxon>
        <taxon>Kitasatosporales</taxon>
        <taxon>Streptomycetaceae</taxon>
        <taxon>Streptomyces</taxon>
    </lineage>
</organism>
<evidence type="ECO:0000313" key="1">
    <source>
        <dbReference type="EMBL" id="KNE81899.1"/>
    </source>
</evidence>
<gene>
    <name evidence="1" type="ORF">ADZ36_14150</name>
</gene>
<proteinExistence type="predicted"/>
<comment type="caution">
    <text evidence="1">The sequence shown here is derived from an EMBL/GenBank/DDBJ whole genome shotgun (WGS) entry which is preliminary data.</text>
</comment>
<sequence length="1078" mass="117064">MSDPGAMLCGVEVTAISPVFVGRAGELATLTGALSRAAAGEPQTLLVGGEAGVGKTRLLEEFLTLARREGAVTAVGGCLELGADGLPFAPFATALRALHRQLGADLERAAAGREPDLARLLPDMAPPELPPAPGAHGGSPYPNGAHAASGYGTGARESHDQEGRARLFEVTAQLLERLAADRTLVVVIEDLHWADRSTRELLGYLFRSLQSSRLVLLASYRADDIHRRHPLRPFIAEQDRLRTVRRIELPRLSREEVHRQLTGIRGSEPDRRLADEIFERSEGNPFFVEELATSDYASCGLSESLRDLLLVRVEALPEPAQRIVRTAARNTTVEYALLAAVTGADDDELIEALRIAVGANVLVPTDEGDGYRFRHALLREAILDDLLPGERSRLSRRYAEALEADPSLVRAEERAARLAGYWYRAHEPAKALPAVLAAAGEARRRHAYAEKLKLLERAMELWDEVPPEQREKLPELGYPESYPACGCEPERPGCHPHFLDLLAEAVVAARWDESLERALTLAKKALKLVDERQDPVRAAWFWMQRSKLMTGMGRGDGWAEIARAQELVRGLPPSAVHADVLALAATWHSMHVSDTDTLPLAERAVELAGLVGAEEVRLSGRVTLAWLRAGAGEEERGIAEMYAVREEVDRRPFPRVLGRVHGNLVDLLHKAGRSAAAVEAARQGIAVLHRHGLHNAAAFTAGNLAEALLALGEWDEAAAVLDEYRGRVHSSRSLASIALHDAGLALDRGAYDRVPGLIAACRSHLGRNDMEPQYELPLAEAEIRRAAAAGRFGEARAALDCALDLLPLLGQEPYVWQLLVAGAAMAADSRGLPGTDEVLHRELVERLRLSARGVAHRSPLWAAWSRRFDAELARARGRHAPALWEEAVRAFEPYGYPYVSACLGFRWAEALLGSTGPHEGAGGKGQREDGPGRQVREERREDARRTAAGLLARAHATALRLGARPLREDVAVLARRARLTLPGAGPEAPAEAAVPAPREACDPAGELGLTPRERDVLRLVTAGHSNRAIAGELFISPKTVSVHVSNILAKLGVSGRGEAAAFAHRTRMFAEPDPEHAR</sequence>
<accession>A0ACC4WBC2</accession>
<evidence type="ECO:0000313" key="2">
    <source>
        <dbReference type="Proteomes" id="UP000037185"/>
    </source>
</evidence>
<protein>
    <submittedName>
        <fullName evidence="1">Uncharacterized protein</fullName>
    </submittedName>
</protein>
<dbReference type="EMBL" id="LGSP01000023">
    <property type="protein sequence ID" value="KNE81899.1"/>
    <property type="molecule type" value="Genomic_DNA"/>
</dbReference>
<keyword evidence="2" id="KW-1185">Reference proteome</keyword>
<name>A0ACC4WBC2_STRFR</name>
<dbReference type="Proteomes" id="UP000037185">
    <property type="component" value="Unassembled WGS sequence"/>
</dbReference>
<reference evidence="1" key="1">
    <citation type="submission" date="2015-07" db="EMBL/GenBank/DDBJ databases">
        <title>Draft genome sequence of Streptomyces fradiae, a resistant strain to nitron-oligomycin.</title>
        <authorList>
            <person name="Vatlin A.A."/>
            <person name="Bekker O.B."/>
            <person name="Danilenko V.N."/>
        </authorList>
    </citation>
    <scope>NUCLEOTIDE SEQUENCE</scope>
    <source>
        <strain evidence="1">Olg1-1</strain>
    </source>
</reference>